<dbReference type="AlphaFoldDB" id="A0AA49JWP1"/>
<keyword evidence="6 7" id="KW-0472">Membrane</keyword>
<dbReference type="GO" id="GO:0012505">
    <property type="term" value="C:endomembrane system"/>
    <property type="evidence" value="ECO:0007669"/>
    <property type="project" value="UniProtKB-SubCell"/>
</dbReference>
<evidence type="ECO:0000259" key="8">
    <source>
        <dbReference type="Pfam" id="PF04116"/>
    </source>
</evidence>
<proteinExistence type="predicted"/>
<evidence type="ECO:0000256" key="1">
    <source>
        <dbReference type="ARBA" id="ARBA00004127"/>
    </source>
</evidence>
<accession>A0AA49JWP1</accession>
<evidence type="ECO:0000313" key="9">
    <source>
        <dbReference type="EMBL" id="WKW12978.1"/>
    </source>
</evidence>
<dbReference type="GO" id="GO:0008610">
    <property type="term" value="P:lipid biosynthetic process"/>
    <property type="evidence" value="ECO:0007669"/>
    <property type="project" value="InterPro"/>
</dbReference>
<dbReference type="KEGG" id="pspc:Strain318_002288"/>
<keyword evidence="5" id="KW-0443">Lipid metabolism</keyword>
<gene>
    <name evidence="9" type="ORF">Strain138_002289</name>
    <name evidence="10" type="ORF">Strain318_002288</name>
</gene>
<evidence type="ECO:0000313" key="11">
    <source>
        <dbReference type="Proteomes" id="UP001229955"/>
    </source>
</evidence>
<feature type="transmembrane region" description="Helical" evidence="7">
    <location>
        <begin position="43"/>
        <end position="64"/>
    </location>
</feature>
<dbReference type="EMBL" id="CP130612">
    <property type="protein sequence ID" value="WKW12978.1"/>
    <property type="molecule type" value="Genomic_DNA"/>
</dbReference>
<feature type="transmembrane region" description="Helical" evidence="7">
    <location>
        <begin position="6"/>
        <end position="22"/>
    </location>
</feature>
<dbReference type="EMBL" id="CP130613">
    <property type="protein sequence ID" value="WKW15885.1"/>
    <property type="molecule type" value="Genomic_DNA"/>
</dbReference>
<dbReference type="RefSeq" id="WP_367885845.1">
    <property type="nucleotide sequence ID" value="NZ_CP130612.1"/>
</dbReference>
<feature type="domain" description="Fatty acid hydroxylase" evidence="8">
    <location>
        <begin position="106"/>
        <end position="238"/>
    </location>
</feature>
<dbReference type="GO" id="GO:0016020">
    <property type="term" value="C:membrane"/>
    <property type="evidence" value="ECO:0007669"/>
    <property type="project" value="GOC"/>
</dbReference>
<protein>
    <submittedName>
        <fullName evidence="9">Sterol desaturase family protein</fullName>
    </submittedName>
</protein>
<dbReference type="PANTHER" id="PTHR21624">
    <property type="entry name" value="STEROL DESATURASE-RELATED PROTEIN"/>
    <property type="match status" value="1"/>
</dbReference>
<evidence type="ECO:0000256" key="7">
    <source>
        <dbReference type="SAM" id="Phobius"/>
    </source>
</evidence>
<sequence length="436" mass="48884">MGIIKASIPLFFLLIAAELLWSKATGRRVMRMNDSLSDLSCGILSQLAGIFTKLFTIGIFIWVADRWAVQHWLPAMPAWPERAPFLAVAGFPWLGVDVAALLSWSAVFVLVDFCYYWSHRYAHEINILWAGHVVHHSSEEYNLPVALRQSALHGLMSWVFYMPLAFMGVPWRMFVACNALNLIYQFWIHTRAVGRLSPLGEYVLNTPSHHRVHHGVNPKYQDKNYAGVFIVFDRWFGTFQVEEEEPVYGITKPLKSWNPLWANVHVFVQIAKDAWRAERWRDKLRIVFGRPGWRPPELGAIERPQEVSADTFVKYDPPVPAPLAWYAFTQFTIALLAAFVLLGKAEALPLWVSGIAAFFIAVALAGVGGIFESARWAGTLETARQITVALGSGYLLWTGLGLGALAWAGLGVALLSLAVLARYRGHLTATELAPLM</sequence>
<dbReference type="Pfam" id="PF04116">
    <property type="entry name" value="FA_hydroxylase"/>
    <property type="match status" value="1"/>
</dbReference>
<name>A0AA49JWP1_9BACT</name>
<reference evidence="9" key="1">
    <citation type="submission" date="2023-07" db="EMBL/GenBank/DDBJ databases">
        <authorList>
            <person name="Haufschild T."/>
            <person name="Kallscheuer N."/>
            <person name="Hammer J."/>
            <person name="Kohn T."/>
            <person name="Kabuu M."/>
            <person name="Jogler M."/>
            <person name="Wohfarth N."/>
            <person name="Heuer A."/>
            <person name="Rohde M."/>
            <person name="van Teeseling M.C.F."/>
            <person name="Jogler C."/>
        </authorList>
    </citation>
    <scope>NUCLEOTIDE SEQUENCE</scope>
    <source>
        <strain evidence="9">Strain 138</strain>
        <strain evidence="10">Strain 318</strain>
    </source>
</reference>
<dbReference type="GO" id="GO:0005506">
    <property type="term" value="F:iron ion binding"/>
    <property type="evidence" value="ECO:0007669"/>
    <property type="project" value="InterPro"/>
</dbReference>
<dbReference type="Proteomes" id="UP001229955">
    <property type="component" value="Chromosome"/>
</dbReference>
<dbReference type="InterPro" id="IPR006694">
    <property type="entry name" value="Fatty_acid_hydroxylase"/>
</dbReference>
<dbReference type="GO" id="GO:0006643">
    <property type="term" value="P:membrane lipid metabolic process"/>
    <property type="evidence" value="ECO:0007669"/>
    <property type="project" value="TreeGrafter"/>
</dbReference>
<organism evidence="9">
    <name type="scientific">Pseudogemmatithrix spongiicola</name>
    <dbReference type="NCBI Taxonomy" id="3062599"/>
    <lineage>
        <taxon>Bacteria</taxon>
        <taxon>Pseudomonadati</taxon>
        <taxon>Gemmatimonadota</taxon>
        <taxon>Gemmatimonadia</taxon>
        <taxon>Gemmatimonadales</taxon>
        <taxon>Gemmatimonadaceae</taxon>
        <taxon>Pseudogemmatithrix</taxon>
    </lineage>
</organism>
<evidence type="ECO:0000256" key="5">
    <source>
        <dbReference type="ARBA" id="ARBA00023098"/>
    </source>
</evidence>
<keyword evidence="3 7" id="KW-1133">Transmembrane helix</keyword>
<keyword evidence="2 7" id="KW-0812">Transmembrane</keyword>
<accession>A0AA49Q976</accession>
<evidence type="ECO:0000256" key="2">
    <source>
        <dbReference type="ARBA" id="ARBA00022692"/>
    </source>
</evidence>
<evidence type="ECO:0000256" key="3">
    <source>
        <dbReference type="ARBA" id="ARBA00022989"/>
    </source>
</evidence>
<dbReference type="PANTHER" id="PTHR21624:SF1">
    <property type="entry name" value="ALKYLGLYCEROL MONOOXYGENASE"/>
    <property type="match status" value="1"/>
</dbReference>
<feature type="transmembrane region" description="Helical" evidence="7">
    <location>
        <begin position="323"/>
        <end position="343"/>
    </location>
</feature>
<evidence type="ECO:0000256" key="6">
    <source>
        <dbReference type="ARBA" id="ARBA00023136"/>
    </source>
</evidence>
<feature type="transmembrane region" description="Helical" evidence="7">
    <location>
        <begin position="350"/>
        <end position="371"/>
    </location>
</feature>
<feature type="transmembrane region" description="Helical" evidence="7">
    <location>
        <begin position="158"/>
        <end position="187"/>
    </location>
</feature>
<dbReference type="GO" id="GO:0050479">
    <property type="term" value="F:glyceryl-ether monooxygenase activity"/>
    <property type="evidence" value="ECO:0007669"/>
    <property type="project" value="TreeGrafter"/>
</dbReference>
<evidence type="ECO:0000256" key="4">
    <source>
        <dbReference type="ARBA" id="ARBA00023002"/>
    </source>
</evidence>
<feature type="transmembrane region" description="Helical" evidence="7">
    <location>
        <begin position="394"/>
        <end position="420"/>
    </location>
</feature>
<evidence type="ECO:0000313" key="10">
    <source>
        <dbReference type="EMBL" id="WKW15885.1"/>
    </source>
</evidence>
<feature type="transmembrane region" description="Helical" evidence="7">
    <location>
        <begin position="84"/>
        <end position="111"/>
    </location>
</feature>
<keyword evidence="11" id="KW-1185">Reference proteome</keyword>
<dbReference type="InterPro" id="IPR051689">
    <property type="entry name" value="Sterol_desaturase/TMEM195"/>
</dbReference>
<comment type="subcellular location">
    <subcellularLocation>
        <location evidence="1">Endomembrane system</location>
        <topology evidence="1">Multi-pass membrane protein</topology>
    </subcellularLocation>
</comment>
<keyword evidence="4" id="KW-0560">Oxidoreductase</keyword>